<sequence length="235" mass="26102">MYCQLMRDQLQQEELRERQQQQNAALQYIQQQSMSVPAPSPAINAPQHYQSMQVPVEVLKVQTHLENPTDYHIRQSQRQQVKEYLSTTYATKQVPRCLCLSFFLSLCLSASFPSSLFLQHTHTHTHTLSLSPPLCADGACSNRCGAALPSPSPPPPPGSVRSSSSQETAPPIAPWPCSTSAPATRTRYTRWMRSSMTSSACSRAMMTSSSILTLFRRPTLSLCPAVTWTCTRALG</sequence>
<reference evidence="8" key="1">
    <citation type="journal article" date="2014" name="Nat. Commun.">
        <title>The rainbow trout genome provides novel insights into evolution after whole-genome duplication in vertebrates.</title>
        <authorList>
            <person name="Berthelot C."/>
            <person name="Brunet F."/>
            <person name="Chalopin D."/>
            <person name="Juanchich A."/>
            <person name="Bernard M."/>
            <person name="Noel B."/>
            <person name="Bento P."/>
            <person name="Da Silva C."/>
            <person name="Labadie K."/>
            <person name="Alberti A."/>
            <person name="Aury J.M."/>
            <person name="Louis A."/>
            <person name="Dehais P."/>
            <person name="Bardou P."/>
            <person name="Montfort J."/>
            <person name="Klopp C."/>
            <person name="Cabau C."/>
            <person name="Gaspin C."/>
            <person name="Thorgaard G.H."/>
            <person name="Boussaha M."/>
            <person name="Quillet E."/>
            <person name="Guyomard R."/>
            <person name="Galiana D."/>
            <person name="Bobe J."/>
            <person name="Volff J.N."/>
            <person name="Genet C."/>
            <person name="Wincker P."/>
            <person name="Jaillon O."/>
            <person name="Roest Crollius H."/>
            <person name="Guiguen Y."/>
        </authorList>
    </citation>
    <scope>NUCLEOTIDE SEQUENCE [LARGE SCALE GENOMIC DNA]</scope>
</reference>
<dbReference type="PANTHER" id="PTHR45776:SF5">
    <property type="entry name" value="TRANSCRIPTION FACTOR EB"/>
    <property type="match status" value="1"/>
</dbReference>
<proteinExistence type="predicted"/>
<keyword evidence="2" id="KW-0805">Transcription regulation</keyword>
<comment type="subcellular location">
    <subcellularLocation>
        <location evidence="1">Nucleus</location>
    </subcellularLocation>
</comment>
<evidence type="ECO:0000256" key="2">
    <source>
        <dbReference type="ARBA" id="ARBA00023015"/>
    </source>
</evidence>
<evidence type="ECO:0000256" key="5">
    <source>
        <dbReference type="ARBA" id="ARBA00023242"/>
    </source>
</evidence>
<dbReference type="PaxDb" id="8022-A0A060XN53"/>
<evidence type="ECO:0000256" key="4">
    <source>
        <dbReference type="ARBA" id="ARBA00023163"/>
    </source>
</evidence>
<evidence type="ECO:0000256" key="6">
    <source>
        <dbReference type="SAM" id="MobiDB-lite"/>
    </source>
</evidence>
<feature type="domain" description="MiT/TFE transcription factors N-terminal" evidence="7">
    <location>
        <begin position="3"/>
        <end position="104"/>
    </location>
</feature>
<evidence type="ECO:0000259" key="7">
    <source>
        <dbReference type="Pfam" id="PF15951"/>
    </source>
</evidence>
<gene>
    <name evidence="8" type="ORF">GSONMT00006819001</name>
</gene>
<keyword evidence="5" id="KW-0539">Nucleus</keyword>
<feature type="region of interest" description="Disordered" evidence="6">
    <location>
        <begin position="150"/>
        <end position="178"/>
    </location>
</feature>
<reference evidence="8" key="2">
    <citation type="submission" date="2014-03" db="EMBL/GenBank/DDBJ databases">
        <authorList>
            <person name="Genoscope - CEA"/>
        </authorList>
    </citation>
    <scope>NUCLEOTIDE SEQUENCE</scope>
</reference>
<keyword evidence="3" id="KW-0238">DNA-binding</keyword>
<accession>A0A060XN53</accession>
<dbReference type="GO" id="GO:0000981">
    <property type="term" value="F:DNA-binding transcription factor activity, RNA polymerase II-specific"/>
    <property type="evidence" value="ECO:0007669"/>
    <property type="project" value="TreeGrafter"/>
</dbReference>
<evidence type="ECO:0000313" key="8">
    <source>
        <dbReference type="EMBL" id="CDQ80886.1"/>
    </source>
</evidence>
<dbReference type="Pfam" id="PF15951">
    <property type="entry name" value="MITF_TFEB_C_3_N"/>
    <property type="match status" value="1"/>
</dbReference>
<evidence type="ECO:0000256" key="1">
    <source>
        <dbReference type="ARBA" id="ARBA00004123"/>
    </source>
</evidence>
<dbReference type="Proteomes" id="UP000193380">
    <property type="component" value="Unassembled WGS sequence"/>
</dbReference>
<evidence type="ECO:0000313" key="9">
    <source>
        <dbReference type="Proteomes" id="UP000193380"/>
    </source>
</evidence>
<dbReference type="STRING" id="8022.A0A060XN53"/>
<dbReference type="GO" id="GO:0000978">
    <property type="term" value="F:RNA polymerase II cis-regulatory region sequence-specific DNA binding"/>
    <property type="evidence" value="ECO:0007669"/>
    <property type="project" value="TreeGrafter"/>
</dbReference>
<name>A0A060XN53_ONCMY</name>
<organism evidence="8 9">
    <name type="scientific">Oncorhynchus mykiss</name>
    <name type="common">Rainbow trout</name>
    <name type="synonym">Salmo gairdneri</name>
    <dbReference type="NCBI Taxonomy" id="8022"/>
    <lineage>
        <taxon>Eukaryota</taxon>
        <taxon>Metazoa</taxon>
        <taxon>Chordata</taxon>
        <taxon>Craniata</taxon>
        <taxon>Vertebrata</taxon>
        <taxon>Euteleostomi</taxon>
        <taxon>Actinopterygii</taxon>
        <taxon>Neopterygii</taxon>
        <taxon>Teleostei</taxon>
        <taxon>Protacanthopterygii</taxon>
        <taxon>Salmoniformes</taxon>
        <taxon>Salmonidae</taxon>
        <taxon>Salmoninae</taxon>
        <taxon>Oncorhynchus</taxon>
    </lineage>
</organism>
<dbReference type="EMBL" id="FR905671">
    <property type="protein sequence ID" value="CDQ80886.1"/>
    <property type="molecule type" value="Genomic_DNA"/>
</dbReference>
<dbReference type="PANTHER" id="PTHR45776">
    <property type="entry name" value="MIP04163P"/>
    <property type="match status" value="1"/>
</dbReference>
<dbReference type="AlphaFoldDB" id="A0A060XN53"/>
<dbReference type="GO" id="GO:0005634">
    <property type="term" value="C:nucleus"/>
    <property type="evidence" value="ECO:0007669"/>
    <property type="project" value="UniProtKB-SubCell"/>
</dbReference>
<evidence type="ECO:0000256" key="3">
    <source>
        <dbReference type="ARBA" id="ARBA00023125"/>
    </source>
</evidence>
<protein>
    <recommendedName>
        <fullName evidence="7">MiT/TFE transcription factors N-terminal domain-containing protein</fullName>
    </recommendedName>
</protein>
<dbReference type="InterPro" id="IPR031867">
    <property type="entry name" value="MiT/TFE_N"/>
</dbReference>
<keyword evidence="4" id="KW-0804">Transcription</keyword>